<dbReference type="Proteomes" id="UP000198929">
    <property type="component" value="Unassembled WGS sequence"/>
</dbReference>
<keyword evidence="1" id="KW-0560">Oxidoreductase</keyword>
<dbReference type="InterPro" id="IPR001732">
    <property type="entry name" value="UDP-Glc/GDP-Man_DH_N"/>
</dbReference>
<dbReference type="SUPFAM" id="SSF52413">
    <property type="entry name" value="UDP-glucose/GDP-mannose dehydrogenase C-terminal domain"/>
    <property type="match status" value="1"/>
</dbReference>
<dbReference type="NCBIfam" id="NF008286">
    <property type="entry name" value="PRK11064.1"/>
    <property type="match status" value="1"/>
</dbReference>
<dbReference type="GO" id="GO:0016628">
    <property type="term" value="F:oxidoreductase activity, acting on the CH-CH group of donors, NAD or NADP as acceptor"/>
    <property type="evidence" value="ECO:0007669"/>
    <property type="project" value="InterPro"/>
</dbReference>
<dbReference type="SUPFAM" id="SSF51735">
    <property type="entry name" value="NAD(P)-binding Rossmann-fold domains"/>
    <property type="match status" value="1"/>
</dbReference>
<dbReference type="EMBL" id="FOGQ01000019">
    <property type="protein sequence ID" value="SES30959.1"/>
    <property type="molecule type" value="Genomic_DNA"/>
</dbReference>
<dbReference type="InterPro" id="IPR036220">
    <property type="entry name" value="UDP-Glc/GDP-Man_DH_C_sf"/>
</dbReference>
<dbReference type="InterPro" id="IPR014027">
    <property type="entry name" value="UDP-Glc/GDP-Man_DH_C"/>
</dbReference>
<name>A0A1H9WAZ2_9CORY</name>
<reference evidence="6" key="1">
    <citation type="submission" date="2016-10" db="EMBL/GenBank/DDBJ databases">
        <authorList>
            <person name="Varghese N."/>
            <person name="Submissions S."/>
        </authorList>
    </citation>
    <scope>NUCLEOTIDE SEQUENCE [LARGE SCALE GENOMIC DNA]</scope>
    <source>
        <strain evidence="6">DSM 20524</strain>
    </source>
</reference>
<accession>A0A1H9WAZ2</accession>
<sequence>MNQQEITSEGALKRAPESFHVQSMVSVIGLGYIGLPTAAFIASKGISVVGVDTNDSTVACINRGVVPFYEPGFDQLLGNVTASGRLIAQTTHVEADAYIICVPTPFSEEHKVDIRYIKEAAEAVAPFLRPGALVVLESTAPPGTTERLAQFLVDKRPDLSLDEHAANAIYVAHCPERVLPGKIMEEMESNNRIIGGLNPTSTKAAAQLYGAFCTAELLHTNAQTAEMAKLTENSFRDVNIAFANELSQICDGLDIDVWELIELANHHPRVNILQPGPGVGGHCIAVDPWFIVSADPENARLIRTAREVNDDKPKYVLAKVEALLKQQPDAVVTALGIAFKNDIDDLRESPSLNIVSELVLRHPGLDIRVVEPNVTELPAFLAARPNVRKQDVASGIAAADIVLLLVDHKEFRAVDPALLAGKHVIDTKGLWRG</sequence>
<dbReference type="GO" id="GO:0016616">
    <property type="term" value="F:oxidoreductase activity, acting on the CH-OH group of donors, NAD or NADP as acceptor"/>
    <property type="evidence" value="ECO:0007669"/>
    <property type="project" value="InterPro"/>
</dbReference>
<dbReference type="GO" id="GO:0051287">
    <property type="term" value="F:NAD binding"/>
    <property type="evidence" value="ECO:0007669"/>
    <property type="project" value="InterPro"/>
</dbReference>
<dbReference type="InterPro" id="IPR036291">
    <property type="entry name" value="NAD(P)-bd_dom_sf"/>
</dbReference>
<dbReference type="InterPro" id="IPR017476">
    <property type="entry name" value="UDP-Glc/GDP-Man"/>
</dbReference>
<comment type="similarity">
    <text evidence="3">Belongs to the UDP-glucose/GDP-mannose dehydrogenase family.</text>
</comment>
<dbReference type="InterPro" id="IPR014026">
    <property type="entry name" value="UDP-Glc/GDP-Man_DH_dimer"/>
</dbReference>
<dbReference type="STRING" id="1121357.SAMN05661109_02631"/>
<dbReference type="GO" id="GO:0000271">
    <property type="term" value="P:polysaccharide biosynthetic process"/>
    <property type="evidence" value="ECO:0007669"/>
    <property type="project" value="InterPro"/>
</dbReference>
<dbReference type="PIRSF" id="PIRSF000124">
    <property type="entry name" value="UDPglc_GDPman_dh"/>
    <property type="match status" value="1"/>
</dbReference>
<keyword evidence="2" id="KW-0520">NAD</keyword>
<dbReference type="Pfam" id="PF03720">
    <property type="entry name" value="UDPG_MGDP_dh_C"/>
    <property type="match status" value="1"/>
</dbReference>
<dbReference type="Pfam" id="PF03721">
    <property type="entry name" value="UDPG_MGDP_dh_N"/>
    <property type="match status" value="1"/>
</dbReference>
<dbReference type="SUPFAM" id="SSF48179">
    <property type="entry name" value="6-phosphogluconate dehydrogenase C-terminal domain-like"/>
    <property type="match status" value="1"/>
</dbReference>
<evidence type="ECO:0000259" key="4">
    <source>
        <dbReference type="SMART" id="SM00984"/>
    </source>
</evidence>
<dbReference type="PANTHER" id="PTHR43491">
    <property type="entry name" value="UDP-N-ACETYL-D-MANNOSAMINE DEHYDROGENASE"/>
    <property type="match status" value="1"/>
</dbReference>
<proteinExistence type="inferred from homology"/>
<evidence type="ECO:0000256" key="2">
    <source>
        <dbReference type="ARBA" id="ARBA00023027"/>
    </source>
</evidence>
<dbReference type="PANTHER" id="PTHR43491:SF1">
    <property type="entry name" value="UDP-N-ACETYL-D-MANNOSAMINE DEHYDROGENASE"/>
    <property type="match status" value="1"/>
</dbReference>
<dbReference type="SMART" id="SM00984">
    <property type="entry name" value="UDPG_MGDP_dh_C"/>
    <property type="match status" value="1"/>
</dbReference>
<protein>
    <submittedName>
        <fullName evidence="5">UDP-N-acetyl-D-mannosaminuronic acid dehydrogenase</fullName>
    </submittedName>
</protein>
<dbReference type="InterPro" id="IPR008927">
    <property type="entry name" value="6-PGluconate_DH-like_C_sf"/>
</dbReference>
<feature type="domain" description="UDP-glucose/GDP-mannose dehydrogenase C-terminal" evidence="4">
    <location>
        <begin position="333"/>
        <end position="433"/>
    </location>
</feature>
<dbReference type="InterPro" id="IPR028359">
    <property type="entry name" value="UDP_ManNAc/GlcNAc_DH"/>
</dbReference>
<dbReference type="NCBIfam" id="TIGR03026">
    <property type="entry name" value="NDP-sugDHase"/>
    <property type="match status" value="1"/>
</dbReference>
<dbReference type="AlphaFoldDB" id="A0A1H9WAZ2"/>
<evidence type="ECO:0000313" key="5">
    <source>
        <dbReference type="EMBL" id="SES30959.1"/>
    </source>
</evidence>
<evidence type="ECO:0000256" key="3">
    <source>
        <dbReference type="PIRNR" id="PIRNR000124"/>
    </source>
</evidence>
<evidence type="ECO:0000256" key="1">
    <source>
        <dbReference type="ARBA" id="ARBA00023002"/>
    </source>
</evidence>
<gene>
    <name evidence="5" type="ORF">SAMN05661109_02631</name>
</gene>
<keyword evidence="6" id="KW-1185">Reference proteome</keyword>
<dbReference type="Gene3D" id="1.20.5.100">
    <property type="entry name" value="Cytochrome c1, transmembrane anchor, C-terminal"/>
    <property type="match status" value="1"/>
</dbReference>
<dbReference type="Gene3D" id="3.40.50.720">
    <property type="entry name" value="NAD(P)-binding Rossmann-like Domain"/>
    <property type="match status" value="2"/>
</dbReference>
<dbReference type="Pfam" id="PF00984">
    <property type="entry name" value="UDPG_MGDP_dh"/>
    <property type="match status" value="1"/>
</dbReference>
<evidence type="ECO:0000313" key="6">
    <source>
        <dbReference type="Proteomes" id="UP000198929"/>
    </source>
</evidence>
<organism evidence="5 6">
    <name type="scientific">Corynebacterium cystitidis DSM 20524</name>
    <dbReference type="NCBI Taxonomy" id="1121357"/>
    <lineage>
        <taxon>Bacteria</taxon>
        <taxon>Bacillati</taxon>
        <taxon>Actinomycetota</taxon>
        <taxon>Actinomycetes</taxon>
        <taxon>Mycobacteriales</taxon>
        <taxon>Corynebacteriaceae</taxon>
        <taxon>Corynebacterium</taxon>
    </lineage>
</organism>
<dbReference type="PIRSF" id="PIRSF500136">
    <property type="entry name" value="UDP_ManNAc_DH"/>
    <property type="match status" value="1"/>
</dbReference>